<dbReference type="Proteomes" id="UP001162030">
    <property type="component" value="Chromosome"/>
</dbReference>
<sequence length="60" mass="6700">MRQQAQSVTLSRLETVNADDLKPAEASSMQVYLEPRRSSRFRGISPEGEGLNSLFFLGKV</sequence>
<gene>
    <name evidence="1" type="ORF">MSZNOR_0307</name>
</gene>
<organism evidence="1 2">
    <name type="scientific">Methylocaldum szegediense</name>
    <dbReference type="NCBI Taxonomy" id="73780"/>
    <lineage>
        <taxon>Bacteria</taxon>
        <taxon>Pseudomonadati</taxon>
        <taxon>Pseudomonadota</taxon>
        <taxon>Gammaproteobacteria</taxon>
        <taxon>Methylococcales</taxon>
        <taxon>Methylococcaceae</taxon>
        <taxon>Methylocaldum</taxon>
    </lineage>
</organism>
<protein>
    <submittedName>
        <fullName evidence="1">Uncharacterized protein</fullName>
    </submittedName>
</protein>
<evidence type="ECO:0000313" key="2">
    <source>
        <dbReference type="Proteomes" id="UP001162030"/>
    </source>
</evidence>
<accession>A0ABM9HX10</accession>
<evidence type="ECO:0000313" key="1">
    <source>
        <dbReference type="EMBL" id="CAI8732511.1"/>
    </source>
</evidence>
<reference evidence="1 2" key="1">
    <citation type="submission" date="2023-03" db="EMBL/GenBank/DDBJ databases">
        <authorList>
            <person name="Pearce D."/>
        </authorList>
    </citation>
    <scope>NUCLEOTIDE SEQUENCE [LARGE SCALE GENOMIC DNA]</scope>
    <source>
        <strain evidence="1">Msz</strain>
    </source>
</reference>
<name>A0ABM9HX10_9GAMM</name>
<dbReference type="EMBL" id="OX458333">
    <property type="protein sequence ID" value="CAI8732511.1"/>
    <property type="molecule type" value="Genomic_DNA"/>
</dbReference>
<keyword evidence="2" id="KW-1185">Reference proteome</keyword>
<proteinExistence type="predicted"/>